<dbReference type="AlphaFoldDB" id="A0A2S2CNJ6"/>
<proteinExistence type="predicted"/>
<name>A0A2S2CNJ6_9PROT</name>
<dbReference type="EMBL" id="CP029353">
    <property type="protein sequence ID" value="AWK86019.1"/>
    <property type="molecule type" value="Genomic_DNA"/>
</dbReference>
<protein>
    <submittedName>
        <fullName evidence="1">Uncharacterized protein</fullName>
    </submittedName>
</protein>
<evidence type="ECO:0000313" key="2">
    <source>
        <dbReference type="Proteomes" id="UP000245629"/>
    </source>
</evidence>
<organism evidence="1 2">
    <name type="scientific">Azospirillum thermophilum</name>
    <dbReference type="NCBI Taxonomy" id="2202148"/>
    <lineage>
        <taxon>Bacteria</taxon>
        <taxon>Pseudomonadati</taxon>
        <taxon>Pseudomonadota</taxon>
        <taxon>Alphaproteobacteria</taxon>
        <taxon>Rhodospirillales</taxon>
        <taxon>Azospirillaceae</taxon>
        <taxon>Azospirillum</taxon>
    </lineage>
</organism>
<dbReference type="RefSeq" id="WP_109325659.1">
    <property type="nucleotide sequence ID" value="NZ_CP029353.1"/>
</dbReference>
<accession>A0A2S2CNJ6</accession>
<dbReference type="Proteomes" id="UP000245629">
    <property type="component" value="Chromosome 2"/>
</dbReference>
<dbReference type="KEGG" id="azz:DEW08_06925"/>
<keyword evidence="2" id="KW-1185">Reference proteome</keyword>
<gene>
    <name evidence="1" type="ORF">DEW08_06925</name>
</gene>
<evidence type="ECO:0000313" key="1">
    <source>
        <dbReference type="EMBL" id="AWK86019.1"/>
    </source>
</evidence>
<reference evidence="2" key="1">
    <citation type="submission" date="2018-05" db="EMBL/GenBank/DDBJ databases">
        <title>Azospirillum thermophila sp. nov., a novel isolated from hot spring.</title>
        <authorList>
            <person name="Zhao Z."/>
        </authorList>
    </citation>
    <scope>NUCLEOTIDE SEQUENCE [LARGE SCALE GENOMIC DNA]</scope>
    <source>
        <strain evidence="2">CFH 70021</strain>
    </source>
</reference>
<sequence length="107" mass="11368">MGGDADLARRELAALGDALFQAERRVGHHSPSGLMARLERVAALHPYALHDALLAQAGELVASPAVGRACKIAVIRMGWAAIVQAAFRTHGLRPVARRRDGSRARAA</sequence>
<dbReference type="OrthoDB" id="7306445at2"/>